<dbReference type="RefSeq" id="WP_139829613.1">
    <property type="nucleotide sequence ID" value="NZ_LQOX01000091.1"/>
</dbReference>
<evidence type="ECO:0000313" key="2">
    <source>
        <dbReference type="Proteomes" id="UP000193738"/>
    </source>
</evidence>
<reference evidence="1 2" key="1">
    <citation type="submission" date="2016-01" db="EMBL/GenBank/DDBJ databases">
        <title>The new phylogeny of the genus Mycobacterium.</title>
        <authorList>
            <person name="Tarcisio F."/>
            <person name="Conor M."/>
            <person name="Antonella G."/>
            <person name="Elisabetta G."/>
            <person name="Giulia F.S."/>
            <person name="Sara T."/>
            <person name="Anna F."/>
            <person name="Clotilde B."/>
            <person name="Roberto B."/>
            <person name="Veronica D.S."/>
            <person name="Fabio R."/>
            <person name="Monica P."/>
            <person name="Olivier J."/>
            <person name="Enrico T."/>
            <person name="Nicola S."/>
        </authorList>
    </citation>
    <scope>NUCLEOTIDE SEQUENCE [LARGE SCALE GENOMIC DNA]</scope>
    <source>
        <strain evidence="1 2">DSM 43505</strain>
    </source>
</reference>
<proteinExistence type="predicted"/>
<sequence>MEDAELIHERIARALGDEASRYENMKMLLGVAEQDSAALRYNSVLWPGFDFKAIAGEDGVLESARYWHTRRDSGNVDSPIGLPAWSVDITEFSEHFGPMTGGQKWSLFDKILPGHEE</sequence>
<organism evidence="1 2">
    <name type="scientific">Mycobacterium gastri</name>
    <dbReference type="NCBI Taxonomy" id="1777"/>
    <lineage>
        <taxon>Bacteria</taxon>
        <taxon>Bacillati</taxon>
        <taxon>Actinomycetota</taxon>
        <taxon>Actinomycetes</taxon>
        <taxon>Mycobacteriales</taxon>
        <taxon>Mycobacteriaceae</taxon>
        <taxon>Mycobacterium</taxon>
    </lineage>
</organism>
<protein>
    <submittedName>
        <fullName evidence="1">Uncharacterized protein</fullName>
    </submittedName>
</protein>
<dbReference type="Proteomes" id="UP000193738">
    <property type="component" value="Unassembled WGS sequence"/>
</dbReference>
<evidence type="ECO:0000313" key="1">
    <source>
        <dbReference type="EMBL" id="ORV71048.1"/>
    </source>
</evidence>
<gene>
    <name evidence="1" type="ORF">AWC07_05045</name>
</gene>
<keyword evidence="2" id="KW-1185">Reference proteome</keyword>
<dbReference type="AlphaFoldDB" id="A0A1X1VPZ4"/>
<name>A0A1X1VPZ4_MYCGS</name>
<comment type="caution">
    <text evidence="1">The sequence shown here is derived from an EMBL/GenBank/DDBJ whole genome shotgun (WGS) entry which is preliminary data.</text>
</comment>
<dbReference type="EMBL" id="LQOX01000091">
    <property type="protein sequence ID" value="ORV71048.1"/>
    <property type="molecule type" value="Genomic_DNA"/>
</dbReference>
<accession>A0A1X1VPZ4</accession>